<dbReference type="GeneID" id="54298223"/>
<sequence>MPSRSATLILSAIQADLRSLRSTAQQQGIDLITLTNSVNNGSTTILSRLDDQDKLLKTTLFNLQSRQDNSRLQGNLNARVSPLQSLKTHQAIEGFPVRLRDINTMDHAQLNHLLWHLEYPRLMFNTLDQKRHGLRHALGIEASPADE</sequence>
<organism evidence="1 2">
    <name type="scientific">Aplosporella prunicola CBS 121167</name>
    <dbReference type="NCBI Taxonomy" id="1176127"/>
    <lineage>
        <taxon>Eukaryota</taxon>
        <taxon>Fungi</taxon>
        <taxon>Dikarya</taxon>
        <taxon>Ascomycota</taxon>
        <taxon>Pezizomycotina</taxon>
        <taxon>Dothideomycetes</taxon>
        <taxon>Dothideomycetes incertae sedis</taxon>
        <taxon>Botryosphaeriales</taxon>
        <taxon>Aplosporellaceae</taxon>
        <taxon>Aplosporella</taxon>
    </lineage>
</organism>
<evidence type="ECO:0000313" key="2">
    <source>
        <dbReference type="Proteomes" id="UP000799438"/>
    </source>
</evidence>
<protein>
    <submittedName>
        <fullName evidence="1">Uncharacterized protein</fullName>
    </submittedName>
</protein>
<proteinExistence type="predicted"/>
<dbReference type="RefSeq" id="XP_033396414.1">
    <property type="nucleotide sequence ID" value="XM_033540727.1"/>
</dbReference>
<accession>A0A6A6BDZ0</accession>
<reference evidence="1" key="1">
    <citation type="journal article" date="2020" name="Stud. Mycol.">
        <title>101 Dothideomycetes genomes: a test case for predicting lifestyles and emergence of pathogens.</title>
        <authorList>
            <person name="Haridas S."/>
            <person name="Albert R."/>
            <person name="Binder M."/>
            <person name="Bloem J."/>
            <person name="Labutti K."/>
            <person name="Salamov A."/>
            <person name="Andreopoulos B."/>
            <person name="Baker S."/>
            <person name="Barry K."/>
            <person name="Bills G."/>
            <person name="Bluhm B."/>
            <person name="Cannon C."/>
            <person name="Castanera R."/>
            <person name="Culley D."/>
            <person name="Daum C."/>
            <person name="Ezra D."/>
            <person name="Gonzalez J."/>
            <person name="Henrissat B."/>
            <person name="Kuo A."/>
            <person name="Liang C."/>
            <person name="Lipzen A."/>
            <person name="Lutzoni F."/>
            <person name="Magnuson J."/>
            <person name="Mondo S."/>
            <person name="Nolan M."/>
            <person name="Ohm R."/>
            <person name="Pangilinan J."/>
            <person name="Park H.-J."/>
            <person name="Ramirez L."/>
            <person name="Alfaro M."/>
            <person name="Sun H."/>
            <person name="Tritt A."/>
            <person name="Yoshinaga Y."/>
            <person name="Zwiers L.-H."/>
            <person name="Turgeon B."/>
            <person name="Goodwin S."/>
            <person name="Spatafora J."/>
            <person name="Crous P."/>
            <person name="Grigoriev I."/>
        </authorList>
    </citation>
    <scope>NUCLEOTIDE SEQUENCE</scope>
    <source>
        <strain evidence="1">CBS 121167</strain>
    </source>
</reference>
<name>A0A6A6BDZ0_9PEZI</name>
<keyword evidence="2" id="KW-1185">Reference proteome</keyword>
<dbReference type="Proteomes" id="UP000799438">
    <property type="component" value="Unassembled WGS sequence"/>
</dbReference>
<dbReference type="EMBL" id="ML995489">
    <property type="protein sequence ID" value="KAF2140701.1"/>
    <property type="molecule type" value="Genomic_DNA"/>
</dbReference>
<gene>
    <name evidence="1" type="ORF">K452DRAFT_288790</name>
</gene>
<dbReference type="AlphaFoldDB" id="A0A6A6BDZ0"/>
<evidence type="ECO:0000313" key="1">
    <source>
        <dbReference type="EMBL" id="KAF2140701.1"/>
    </source>
</evidence>